<dbReference type="SMART" id="SM00028">
    <property type="entry name" value="TPR"/>
    <property type="match status" value="4"/>
</dbReference>
<dbReference type="RefSeq" id="WP_171226988.1">
    <property type="nucleotide sequence ID" value="NZ_CP053085.1"/>
</dbReference>
<dbReference type="PANTHER" id="PTHR12558">
    <property type="entry name" value="CELL DIVISION CYCLE 16,23,27"/>
    <property type="match status" value="1"/>
</dbReference>
<keyword evidence="3" id="KW-1185">Reference proteome</keyword>
<accession>A0A6M4IS11</accession>
<dbReference type="Pfam" id="PF13432">
    <property type="entry name" value="TPR_16"/>
    <property type="match status" value="3"/>
</dbReference>
<protein>
    <submittedName>
        <fullName evidence="2">Tetratricopeptide repeat protein</fullName>
    </submittedName>
</protein>
<dbReference type="KEGG" id="ggr:HKW67_19545"/>
<evidence type="ECO:0000313" key="3">
    <source>
        <dbReference type="Proteomes" id="UP000500938"/>
    </source>
</evidence>
<dbReference type="SUPFAM" id="SSF48452">
    <property type="entry name" value="TPR-like"/>
    <property type="match status" value="1"/>
</dbReference>
<feature type="signal peptide" evidence="1">
    <location>
        <begin position="1"/>
        <end position="21"/>
    </location>
</feature>
<reference evidence="2 3" key="1">
    <citation type="submission" date="2020-05" db="EMBL/GenBank/DDBJ databases">
        <title>Complete genome sequence of Gemmatimonas greenlandica TET16.</title>
        <authorList>
            <person name="Zeng Y."/>
        </authorList>
    </citation>
    <scope>NUCLEOTIDE SEQUENCE [LARGE SCALE GENOMIC DNA]</scope>
    <source>
        <strain evidence="2 3">TET16</strain>
    </source>
</reference>
<evidence type="ECO:0000313" key="2">
    <source>
        <dbReference type="EMBL" id="QJR37553.1"/>
    </source>
</evidence>
<dbReference type="EMBL" id="CP053085">
    <property type="protein sequence ID" value="QJR37553.1"/>
    <property type="molecule type" value="Genomic_DNA"/>
</dbReference>
<dbReference type="PANTHER" id="PTHR12558:SF13">
    <property type="entry name" value="CELL DIVISION CYCLE PROTEIN 27 HOMOLOG"/>
    <property type="match status" value="1"/>
</dbReference>
<dbReference type="Gene3D" id="1.25.40.10">
    <property type="entry name" value="Tetratricopeptide repeat domain"/>
    <property type="match status" value="3"/>
</dbReference>
<dbReference type="InterPro" id="IPR011990">
    <property type="entry name" value="TPR-like_helical_dom_sf"/>
</dbReference>
<dbReference type="InterPro" id="IPR019734">
    <property type="entry name" value="TPR_rpt"/>
</dbReference>
<name>A0A6M4IS11_9BACT</name>
<dbReference type="Proteomes" id="UP000500938">
    <property type="component" value="Chromosome"/>
</dbReference>
<evidence type="ECO:0000256" key="1">
    <source>
        <dbReference type="SAM" id="SignalP"/>
    </source>
</evidence>
<organism evidence="2 3">
    <name type="scientific">Gemmatimonas groenlandica</name>
    <dbReference type="NCBI Taxonomy" id="2732249"/>
    <lineage>
        <taxon>Bacteria</taxon>
        <taxon>Pseudomonadati</taxon>
        <taxon>Gemmatimonadota</taxon>
        <taxon>Gemmatimonadia</taxon>
        <taxon>Gemmatimonadales</taxon>
        <taxon>Gemmatimonadaceae</taxon>
        <taxon>Gemmatimonas</taxon>
    </lineage>
</organism>
<keyword evidence="1" id="KW-0732">Signal</keyword>
<proteinExistence type="predicted"/>
<dbReference type="AlphaFoldDB" id="A0A6M4IS11"/>
<sequence length="780" mass="85177">MKRSVYMLAAASMLAPMVACGQDRAAAQPTARVAPLPPRVPGPDRWATEIAAAEASARRGDRRDATQRASRITAAYEQGGARNSDEYLSAGRAYVLLGIGNAQAVRSALAAFDRATAADSSNVDAQLRAGELFLEKYNAPDARLSFEGILRRSPTDAKALLAMARVEEFEGKGNPMATARLSIASEPRYADALAFVAKMHRDAESYDSARVYAQRAIDADSTSSAGWSVLGSMAFLNGDSATFRKALAAVTALQPAPAQFYTELAEASVRQRRYTEAVALAKRATGYDSLYVPAYGVLGTNQLRIGQMEAGRAALERAFALDPFNLWHKNTLDLLDKMKAFRTIDHGRFRVVAPAEEADLLALYIVPLLEQAYDSLAVRYGYKPPTPIRLEFYRYHADFSVRTVGLAGLGALGVSFGSLLAMDTPNGREKGQFNWGSTAWHELTHAFTLGASDHRVPRWLSEGLSVLEERRVGRGWGADATVSYVIAMANSKLRPISQLSDGFLRPRFPEETQFSYYEASLFCEMVEASRGAAALPAMLKAYRDGMDTPGVFQKVLGKTPLQIDAEFEAYTQRKFALAIAAVRGATPNDSSGGKFVATMREAASKMRSDREAARALFEQARAMFPEYGGDDGPAWYLAEMARAANDTARALSLVEQVTSRNETAWEANMMEADLREARGDKAGAIRALDRLNWIWPYDPTVHVRMATLSAAQGDRARAVLERRAIIAMGPTDVLDARFELARALRDAGDIAGARRELLQVLEEAPSFEKAQALLLELRGK</sequence>
<gene>
    <name evidence="2" type="ORF">HKW67_19545</name>
</gene>
<dbReference type="SUPFAM" id="SSF81901">
    <property type="entry name" value="HCP-like"/>
    <property type="match status" value="1"/>
</dbReference>
<feature type="chain" id="PRO_5026932134" evidence="1">
    <location>
        <begin position="22"/>
        <end position="780"/>
    </location>
</feature>